<dbReference type="EMBL" id="CAXAMN010020868">
    <property type="protein sequence ID" value="CAK9056718.1"/>
    <property type="molecule type" value="Genomic_DNA"/>
</dbReference>
<accession>A0ABP0MZX0</accession>
<name>A0ABP0MZX0_9DINO</name>
<feature type="signal peptide" evidence="2">
    <location>
        <begin position="1"/>
        <end position="19"/>
    </location>
</feature>
<evidence type="ECO:0000313" key="3">
    <source>
        <dbReference type="EMBL" id="CAK9056718.1"/>
    </source>
</evidence>
<evidence type="ECO:0000256" key="2">
    <source>
        <dbReference type="SAM" id="SignalP"/>
    </source>
</evidence>
<reference evidence="3 4" key="1">
    <citation type="submission" date="2024-02" db="EMBL/GenBank/DDBJ databases">
        <authorList>
            <person name="Chen Y."/>
            <person name="Shah S."/>
            <person name="Dougan E. K."/>
            <person name="Thang M."/>
            <person name="Chan C."/>
        </authorList>
    </citation>
    <scope>NUCLEOTIDE SEQUENCE [LARGE SCALE GENOMIC DNA]</scope>
</reference>
<evidence type="ECO:0000313" key="4">
    <source>
        <dbReference type="Proteomes" id="UP001642484"/>
    </source>
</evidence>
<protein>
    <submittedName>
        <fullName evidence="3">Uncharacterized protein</fullName>
    </submittedName>
</protein>
<evidence type="ECO:0000256" key="1">
    <source>
        <dbReference type="SAM" id="MobiDB-lite"/>
    </source>
</evidence>
<feature type="region of interest" description="Disordered" evidence="1">
    <location>
        <begin position="59"/>
        <end position="89"/>
    </location>
</feature>
<keyword evidence="2" id="KW-0732">Signal</keyword>
<proteinExistence type="predicted"/>
<sequence>MHGRCGVAVLAMAAALACGFWPFRTTTITPLHKTNWSHQEALASSSLPHSVSNWSAWMDTSPETETTSDSASTSSGFPPEAAADSTVTRSATTSDALVTTSVLVTTSKAPVTSSKAPVTSFTGSSIVPASTSHDLAVAVAIVGGARSLLWNAVCKNIKERLVNGLAADGWRVDVFLFLSLRDDARPGRVARNYRPEQMAYCQKLLMPVHSEWMESVYVPPPHGCAKGQEPGYTRKVKKKEKDRAASLRVFSQCKRLEIAYDFIETYEQTVRTQYTAIVRARPDTVYLETAPPISSFNLSKFTVSAGAYGDHWHVVHRGCRMVSPKCIRCQDAFNDTTCFSYGLKSFDSRIHAVLAREEERSYFAKRRIKLPPGQRSQSTFLRLECDRWLERLRTFGRQTLDWNICEREAFGFLQALPPERLPLRNQTENADRPRHRFLPHVRACI</sequence>
<keyword evidence="4" id="KW-1185">Reference proteome</keyword>
<comment type="caution">
    <text evidence="3">The sequence shown here is derived from an EMBL/GenBank/DDBJ whole genome shotgun (WGS) entry which is preliminary data.</text>
</comment>
<feature type="chain" id="PRO_5046846523" evidence="2">
    <location>
        <begin position="20"/>
        <end position="445"/>
    </location>
</feature>
<feature type="compositionally biased region" description="Low complexity" evidence="1">
    <location>
        <begin position="59"/>
        <end position="75"/>
    </location>
</feature>
<dbReference type="PROSITE" id="PS51257">
    <property type="entry name" value="PROKAR_LIPOPROTEIN"/>
    <property type="match status" value="1"/>
</dbReference>
<dbReference type="Proteomes" id="UP001642484">
    <property type="component" value="Unassembled WGS sequence"/>
</dbReference>
<organism evidence="3 4">
    <name type="scientific">Durusdinium trenchii</name>
    <dbReference type="NCBI Taxonomy" id="1381693"/>
    <lineage>
        <taxon>Eukaryota</taxon>
        <taxon>Sar</taxon>
        <taxon>Alveolata</taxon>
        <taxon>Dinophyceae</taxon>
        <taxon>Suessiales</taxon>
        <taxon>Symbiodiniaceae</taxon>
        <taxon>Durusdinium</taxon>
    </lineage>
</organism>
<gene>
    <name evidence="3" type="ORF">CCMP2556_LOCUS28059</name>
</gene>